<protein>
    <submittedName>
        <fullName evidence="1">Uncharacterized protein</fullName>
    </submittedName>
</protein>
<accession>A0A428ZB99</accession>
<dbReference type="Proteomes" id="UP000287547">
    <property type="component" value="Unassembled WGS sequence"/>
</dbReference>
<name>A0A428ZB99_KIBAR</name>
<comment type="caution">
    <text evidence="1">The sequence shown here is derived from an EMBL/GenBank/DDBJ whole genome shotgun (WGS) entry which is preliminary data.</text>
</comment>
<dbReference type="EMBL" id="QHKI01000013">
    <property type="protein sequence ID" value="RSM85260.1"/>
    <property type="molecule type" value="Genomic_DNA"/>
</dbReference>
<dbReference type="RefSeq" id="WP_125727050.1">
    <property type="nucleotide sequence ID" value="NZ_QHKI01000013.1"/>
</dbReference>
<evidence type="ECO:0000313" key="1">
    <source>
        <dbReference type="EMBL" id="RSM85260.1"/>
    </source>
</evidence>
<dbReference type="AlphaFoldDB" id="A0A428ZB99"/>
<proteinExistence type="predicted"/>
<reference evidence="1 2" key="1">
    <citation type="submission" date="2018-05" db="EMBL/GenBank/DDBJ databases">
        <title>Evolution of GPA BGCs.</title>
        <authorList>
            <person name="Waglechner N."/>
            <person name="Wright G.D."/>
        </authorList>
    </citation>
    <scope>NUCLEOTIDE SEQUENCE [LARGE SCALE GENOMIC DNA]</scope>
    <source>
        <strain evidence="1 2">A82846</strain>
    </source>
</reference>
<organism evidence="1 2">
    <name type="scientific">Kibdelosporangium aridum</name>
    <dbReference type="NCBI Taxonomy" id="2030"/>
    <lineage>
        <taxon>Bacteria</taxon>
        <taxon>Bacillati</taxon>
        <taxon>Actinomycetota</taxon>
        <taxon>Actinomycetes</taxon>
        <taxon>Pseudonocardiales</taxon>
        <taxon>Pseudonocardiaceae</taxon>
        <taxon>Kibdelosporangium</taxon>
    </lineage>
</organism>
<dbReference type="OrthoDB" id="3682447at2"/>
<evidence type="ECO:0000313" key="2">
    <source>
        <dbReference type="Proteomes" id="UP000287547"/>
    </source>
</evidence>
<sequence length="180" mass="19519">MPTTMDADSGQRVVRPNLVAREALLLWPRRVAVSTATIQEAGLWPVFAVVLGEREPDEDPGVLPLYELLEQPEHLERISVVVGRCHWTIIDPRHALLELSVRATAPVSFEIDIILPARSVLNALDLLARGGTIAITTERHSGTLTPRADIRDALTKLVLISCPPSAELEAVAAAVSEAVC</sequence>
<gene>
    <name evidence="1" type="ORF">DMH04_18395</name>
</gene>